<protein>
    <submittedName>
        <fullName evidence="1">Uncharacterized protein</fullName>
    </submittedName>
</protein>
<dbReference type="Proteomes" id="UP000095767">
    <property type="component" value="Unassembled WGS sequence"/>
</dbReference>
<comment type="caution">
    <text evidence="1">The sequence shown here is derived from an EMBL/GenBank/DDBJ whole genome shotgun (WGS) entry which is preliminary data.</text>
</comment>
<evidence type="ECO:0000313" key="2">
    <source>
        <dbReference type="Proteomes" id="UP000095767"/>
    </source>
</evidence>
<proteinExistence type="predicted"/>
<gene>
    <name evidence="1" type="ORF">BAE44_0000169</name>
</gene>
<keyword evidence="2" id="KW-1185">Reference proteome</keyword>
<evidence type="ECO:0000313" key="1">
    <source>
        <dbReference type="EMBL" id="OEL38805.1"/>
    </source>
</evidence>
<sequence length="100" mass="11533">MPALRKPKRMPFSLAIPRPDVDDHYGSGKVGSNLFIMESFPEPELRHRREQSDQFEAFINRLPNLVAADKAWHCDLLPPPPFVREACHWSNNNNRPEITA</sequence>
<dbReference type="AlphaFoldDB" id="A0A1E5WN25"/>
<accession>A0A1E5WN25</accession>
<name>A0A1E5WN25_9POAL</name>
<organism evidence="1 2">
    <name type="scientific">Dichanthelium oligosanthes</name>
    <dbReference type="NCBI Taxonomy" id="888268"/>
    <lineage>
        <taxon>Eukaryota</taxon>
        <taxon>Viridiplantae</taxon>
        <taxon>Streptophyta</taxon>
        <taxon>Embryophyta</taxon>
        <taxon>Tracheophyta</taxon>
        <taxon>Spermatophyta</taxon>
        <taxon>Magnoliopsida</taxon>
        <taxon>Liliopsida</taxon>
        <taxon>Poales</taxon>
        <taxon>Poaceae</taxon>
        <taxon>PACMAD clade</taxon>
        <taxon>Panicoideae</taxon>
        <taxon>Panicodae</taxon>
        <taxon>Paniceae</taxon>
        <taxon>Dichantheliinae</taxon>
        <taxon>Dichanthelium</taxon>
    </lineage>
</organism>
<dbReference type="InterPro" id="IPR012871">
    <property type="entry name" value="DUF1668_ORYSA"/>
</dbReference>
<dbReference type="Pfam" id="PF07893">
    <property type="entry name" value="DUF1668"/>
    <property type="match status" value="1"/>
</dbReference>
<dbReference type="EMBL" id="LWDX02000351">
    <property type="protein sequence ID" value="OEL38805.1"/>
    <property type="molecule type" value="Genomic_DNA"/>
</dbReference>
<reference evidence="1 2" key="1">
    <citation type="submission" date="2016-09" db="EMBL/GenBank/DDBJ databases">
        <title>The draft genome of Dichanthelium oligosanthes: A C3 panicoid grass species.</title>
        <authorList>
            <person name="Studer A.J."/>
            <person name="Schnable J.C."/>
            <person name="Brutnell T.P."/>
        </authorList>
    </citation>
    <scope>NUCLEOTIDE SEQUENCE [LARGE SCALE GENOMIC DNA]</scope>
    <source>
        <strain evidence="2">cv. Kellogg 1175</strain>
        <tissue evidence="1">Leaf</tissue>
    </source>
</reference>